<dbReference type="EMBL" id="NNAY01002914">
    <property type="protein sequence ID" value="OXU20332.1"/>
    <property type="molecule type" value="Genomic_DNA"/>
</dbReference>
<keyword evidence="4" id="KW-1185">Reference proteome</keyword>
<protein>
    <recommendedName>
        <fullName evidence="2">Glycolipid transfer protein domain-containing protein</fullName>
    </recommendedName>
</protein>
<name>A0A232EPS4_9HYME</name>
<dbReference type="AlphaFoldDB" id="A0A232EPS4"/>
<dbReference type="SUPFAM" id="SSF110004">
    <property type="entry name" value="Glycolipid transfer protein, GLTP"/>
    <property type="match status" value="1"/>
</dbReference>
<accession>A0A232EPS4</accession>
<dbReference type="FunFam" id="1.10.3520.10:FF:000002">
    <property type="entry name" value="Ceramide-1-phosphate transfer protein"/>
    <property type="match status" value="1"/>
</dbReference>
<dbReference type="PANTHER" id="PTHR10219">
    <property type="entry name" value="GLYCOLIPID TRANSFER PROTEIN-RELATED"/>
    <property type="match status" value="1"/>
</dbReference>
<gene>
    <name evidence="3" type="ORF">TSAR_009847</name>
</gene>
<dbReference type="STRING" id="543379.A0A232EPS4"/>
<evidence type="ECO:0000313" key="3">
    <source>
        <dbReference type="EMBL" id="OXU20332.1"/>
    </source>
</evidence>
<dbReference type="PANTHER" id="PTHR10219:SF43">
    <property type="entry name" value="GLYCOLIPID TRANSFER PROTEIN DOMAIN-CONTAINING PROTEIN"/>
    <property type="match status" value="1"/>
</dbReference>
<dbReference type="GO" id="GO:0032691">
    <property type="term" value="P:negative regulation of interleukin-1 beta production"/>
    <property type="evidence" value="ECO:0007669"/>
    <property type="project" value="UniProtKB-ARBA"/>
</dbReference>
<evidence type="ECO:0000313" key="4">
    <source>
        <dbReference type="Proteomes" id="UP000215335"/>
    </source>
</evidence>
<feature type="domain" description="Glycolipid transfer protein" evidence="2">
    <location>
        <begin position="29"/>
        <end position="173"/>
    </location>
</feature>
<comment type="caution">
    <text evidence="3">The sequence shown here is derived from an EMBL/GenBank/DDBJ whole genome shotgun (WGS) entry which is preliminary data.</text>
</comment>
<evidence type="ECO:0000256" key="1">
    <source>
        <dbReference type="ARBA" id="ARBA00007148"/>
    </source>
</evidence>
<dbReference type="OrthoDB" id="116883at2759"/>
<dbReference type="GO" id="GO:1902387">
    <property type="term" value="F:ceramide 1-phosphate binding"/>
    <property type="evidence" value="ECO:0007669"/>
    <property type="project" value="TreeGrafter"/>
</dbReference>
<proteinExistence type="inferred from homology"/>
<dbReference type="GO" id="GO:0005829">
    <property type="term" value="C:cytosol"/>
    <property type="evidence" value="ECO:0007669"/>
    <property type="project" value="TreeGrafter"/>
</dbReference>
<dbReference type="GO" id="GO:0016020">
    <property type="term" value="C:membrane"/>
    <property type="evidence" value="ECO:0007669"/>
    <property type="project" value="TreeGrafter"/>
</dbReference>
<dbReference type="InterPro" id="IPR014830">
    <property type="entry name" value="Glycolipid_transfer_prot_dom"/>
</dbReference>
<dbReference type="Pfam" id="PF08718">
    <property type="entry name" value="GLTP"/>
    <property type="match status" value="1"/>
</dbReference>
<organism evidence="3 4">
    <name type="scientific">Trichomalopsis sarcophagae</name>
    <dbReference type="NCBI Taxonomy" id="543379"/>
    <lineage>
        <taxon>Eukaryota</taxon>
        <taxon>Metazoa</taxon>
        <taxon>Ecdysozoa</taxon>
        <taxon>Arthropoda</taxon>
        <taxon>Hexapoda</taxon>
        <taxon>Insecta</taxon>
        <taxon>Pterygota</taxon>
        <taxon>Neoptera</taxon>
        <taxon>Endopterygota</taxon>
        <taxon>Hymenoptera</taxon>
        <taxon>Apocrita</taxon>
        <taxon>Proctotrupomorpha</taxon>
        <taxon>Chalcidoidea</taxon>
        <taxon>Pteromalidae</taxon>
        <taxon>Pteromalinae</taxon>
        <taxon>Trichomalopsis</taxon>
    </lineage>
</organism>
<sequence length="265" mass="30689">MAECKEIMYFDLRTVHDHFDRSLLDEDDIDIRAYLEAYNELYKFFQLMGSVFSFVSSDLKQKIEILQGLIDKDQENYVTVKKMIEYEKENNLLRKSDFVNGARTLLRLHRGLDFISEFLRQLGELSDSDNTSTCCKDAYNKTLAKHHPWLIRKAAIVAMYTMPSREMLFKKVCGDNVQKNVDVLPKMLEITSHTNLSTVIAQLANLLGFPEYVLIYDPSFYGAPSIVPFTTSILEASKKLSSISIPNEQKTQHFYKFETRIQGYS</sequence>
<dbReference type="Proteomes" id="UP000215335">
    <property type="component" value="Unassembled WGS sequence"/>
</dbReference>
<comment type="similarity">
    <text evidence="1">Belongs to the GLTP family.</text>
</comment>
<dbReference type="InterPro" id="IPR036497">
    <property type="entry name" value="GLTP_sf"/>
</dbReference>
<dbReference type="GO" id="GO:1902388">
    <property type="term" value="F:ceramide 1-phosphate transfer activity"/>
    <property type="evidence" value="ECO:0007669"/>
    <property type="project" value="TreeGrafter"/>
</dbReference>
<dbReference type="Gene3D" id="1.10.3520.10">
    <property type="entry name" value="Glycolipid transfer protein"/>
    <property type="match status" value="1"/>
</dbReference>
<evidence type="ECO:0000259" key="2">
    <source>
        <dbReference type="Pfam" id="PF08718"/>
    </source>
</evidence>
<reference evidence="3 4" key="1">
    <citation type="journal article" date="2017" name="Curr. Biol.">
        <title>The Evolution of Venom by Co-option of Single-Copy Genes.</title>
        <authorList>
            <person name="Martinson E.O."/>
            <person name="Mrinalini"/>
            <person name="Kelkar Y.D."/>
            <person name="Chang C.H."/>
            <person name="Werren J.H."/>
        </authorList>
    </citation>
    <scope>NUCLEOTIDE SEQUENCE [LARGE SCALE GENOMIC DNA]</scope>
    <source>
        <strain evidence="3 4">Alberta</strain>
        <tissue evidence="3">Whole body</tissue>
    </source>
</reference>